<feature type="chain" id="PRO_5047528032" evidence="3">
    <location>
        <begin position="23"/>
        <end position="210"/>
    </location>
</feature>
<comment type="caution">
    <text evidence="6">The sequence shown here is derived from an EMBL/GenBank/DDBJ whole genome shotgun (WGS) entry which is preliminary data.</text>
</comment>
<feature type="domain" description="Secretion system C-terminal sorting" evidence="5">
    <location>
        <begin position="130"/>
        <end position="206"/>
    </location>
</feature>
<gene>
    <name evidence="6" type="ORF">LGH74_04595</name>
</gene>
<keyword evidence="1" id="KW-0479">Metal-binding</keyword>
<evidence type="ECO:0000313" key="6">
    <source>
        <dbReference type="EMBL" id="MCB2407245.1"/>
    </source>
</evidence>
<dbReference type="InterPro" id="IPR026444">
    <property type="entry name" value="Secre_tail"/>
</dbReference>
<evidence type="ECO:0000256" key="2">
    <source>
        <dbReference type="ARBA" id="ARBA00023008"/>
    </source>
</evidence>
<dbReference type="InterPro" id="IPR008972">
    <property type="entry name" value="Cupredoxin"/>
</dbReference>
<dbReference type="InterPro" id="IPR000923">
    <property type="entry name" value="BlueCu_1"/>
</dbReference>
<proteinExistence type="predicted"/>
<protein>
    <submittedName>
        <fullName evidence="6">T9SS type A sorting domain-containing protein</fullName>
    </submittedName>
</protein>
<evidence type="ECO:0000259" key="4">
    <source>
        <dbReference type="Pfam" id="PF00127"/>
    </source>
</evidence>
<dbReference type="Proteomes" id="UP001165296">
    <property type="component" value="Unassembled WGS sequence"/>
</dbReference>
<organism evidence="6 7">
    <name type="scientific">Hymenobacter lucidus</name>
    <dbReference type="NCBI Taxonomy" id="2880930"/>
    <lineage>
        <taxon>Bacteria</taxon>
        <taxon>Pseudomonadati</taxon>
        <taxon>Bacteroidota</taxon>
        <taxon>Cytophagia</taxon>
        <taxon>Cytophagales</taxon>
        <taxon>Hymenobacteraceae</taxon>
        <taxon>Hymenobacter</taxon>
    </lineage>
</organism>
<accession>A0ABS8AM09</accession>
<evidence type="ECO:0000259" key="5">
    <source>
        <dbReference type="Pfam" id="PF18962"/>
    </source>
</evidence>
<reference evidence="6" key="1">
    <citation type="submission" date="2021-10" db="EMBL/GenBank/DDBJ databases">
        <authorList>
            <person name="Dean J.D."/>
            <person name="Kim M.K."/>
            <person name="Newey C.N."/>
            <person name="Stoker T.S."/>
            <person name="Thompson D.W."/>
            <person name="Grose J.H."/>
        </authorList>
    </citation>
    <scope>NUCLEOTIDE SEQUENCE</scope>
    <source>
        <strain evidence="6">BT178</strain>
    </source>
</reference>
<name>A0ABS8AM09_9BACT</name>
<evidence type="ECO:0000256" key="3">
    <source>
        <dbReference type="SAM" id="SignalP"/>
    </source>
</evidence>
<keyword evidence="2" id="KW-0186">Copper</keyword>
<keyword evidence="3" id="KW-0732">Signal</keyword>
<dbReference type="NCBIfam" id="TIGR04183">
    <property type="entry name" value="Por_Secre_tail"/>
    <property type="match status" value="1"/>
</dbReference>
<keyword evidence="7" id="KW-1185">Reference proteome</keyword>
<dbReference type="RefSeq" id="WP_226172640.1">
    <property type="nucleotide sequence ID" value="NZ_JAJADR010000001.1"/>
</dbReference>
<evidence type="ECO:0000313" key="7">
    <source>
        <dbReference type="Proteomes" id="UP001165296"/>
    </source>
</evidence>
<evidence type="ECO:0000256" key="1">
    <source>
        <dbReference type="ARBA" id="ARBA00022723"/>
    </source>
</evidence>
<sequence length="210" mass="23241">MKTSTRLFLLLALVLTQASAFATTYTVIVRDLEYSPANLNIKPGDEVIWRWESGNHPTASDNNAWPTFQMNSSATTRSITFNNTGNFTYHCTAHSFFNNTTNSWQGMVGTINVSTITPVVARLAAPTLSVYPNPSKGMVMVSFGQKVSEPYKLRLSNIIGREVRTITLKPELMEAEGVPVNLSDLPAGVYFYSLLVNDKVVSTKRLVLQN</sequence>
<dbReference type="SUPFAM" id="SSF49503">
    <property type="entry name" value="Cupredoxins"/>
    <property type="match status" value="1"/>
</dbReference>
<feature type="domain" description="Blue (type 1) copper" evidence="4">
    <location>
        <begin position="30"/>
        <end position="113"/>
    </location>
</feature>
<dbReference type="EMBL" id="JAJADR010000001">
    <property type="protein sequence ID" value="MCB2407245.1"/>
    <property type="molecule type" value="Genomic_DNA"/>
</dbReference>
<dbReference type="Pfam" id="PF00127">
    <property type="entry name" value="Copper-bind"/>
    <property type="match status" value="1"/>
</dbReference>
<dbReference type="Pfam" id="PF18962">
    <property type="entry name" value="Por_Secre_tail"/>
    <property type="match status" value="1"/>
</dbReference>
<dbReference type="Gene3D" id="2.60.40.420">
    <property type="entry name" value="Cupredoxins - blue copper proteins"/>
    <property type="match status" value="1"/>
</dbReference>
<feature type="signal peptide" evidence="3">
    <location>
        <begin position="1"/>
        <end position="22"/>
    </location>
</feature>